<dbReference type="EMBL" id="CP015506">
    <property type="protein sequence ID" value="AND41153.1"/>
    <property type="molecule type" value="Genomic_DNA"/>
</dbReference>
<dbReference type="Pfam" id="PF02592">
    <property type="entry name" value="Vut_1"/>
    <property type="match status" value="1"/>
</dbReference>
<evidence type="ECO:0000313" key="3">
    <source>
        <dbReference type="Proteomes" id="UP000077856"/>
    </source>
</evidence>
<feature type="transmembrane region" description="Helical" evidence="1">
    <location>
        <begin position="85"/>
        <end position="104"/>
    </location>
</feature>
<comment type="similarity">
    <text evidence="1">Belongs to the vitamin uptake transporter (VUT/ECF) (TC 2.A.88) family. Q precursor transporter subfamily.</text>
</comment>
<keyword evidence="1" id="KW-0813">Transport</keyword>
<dbReference type="Proteomes" id="UP000077856">
    <property type="component" value="Chromosome"/>
</dbReference>
<gene>
    <name evidence="2" type="ORF">A361_19010</name>
</gene>
<keyword evidence="1" id="KW-0472">Membrane</keyword>
<keyword evidence="1" id="KW-1003">Cell membrane</keyword>
<name>A0A160MED1_9BACI</name>
<feature type="transmembrane region" description="Helical" evidence="1">
    <location>
        <begin position="124"/>
        <end position="148"/>
    </location>
</feature>
<dbReference type="NCBIfam" id="TIGR00697">
    <property type="entry name" value="queuosine precursor transporter"/>
    <property type="match status" value="1"/>
</dbReference>
<feature type="transmembrane region" description="Helical" evidence="1">
    <location>
        <begin position="52"/>
        <end position="73"/>
    </location>
</feature>
<dbReference type="GO" id="GO:0005886">
    <property type="term" value="C:plasma membrane"/>
    <property type="evidence" value="ECO:0007669"/>
    <property type="project" value="UniProtKB-SubCell"/>
</dbReference>
<protein>
    <recommendedName>
        <fullName evidence="1">Probable queuosine precursor transporter</fullName>
        <shortName evidence="1">Q precursor transporter</shortName>
    </recommendedName>
</protein>
<reference evidence="2 3" key="1">
    <citation type="submission" date="2016-04" db="EMBL/GenBank/DDBJ databases">
        <title>Complete genome sequence of Bacillus oceanisediminis strain 2691.</title>
        <authorList>
            <person name="Jeong H."/>
            <person name="Kim H.J."/>
            <person name="Lee D.-W."/>
        </authorList>
    </citation>
    <scope>NUCLEOTIDE SEQUENCE [LARGE SCALE GENOMIC DNA]</scope>
    <source>
        <strain evidence="2 3">2691</strain>
    </source>
</reference>
<dbReference type="GO" id="GO:0022857">
    <property type="term" value="F:transmembrane transporter activity"/>
    <property type="evidence" value="ECO:0007669"/>
    <property type="project" value="UniProtKB-UniRule"/>
</dbReference>
<dbReference type="KEGG" id="bon:A361_19010"/>
<comment type="function">
    <text evidence="1">Involved in the import of queuosine (Q) precursors, required for Q precursor salvage.</text>
</comment>
<evidence type="ECO:0000256" key="1">
    <source>
        <dbReference type="HAMAP-Rule" id="MF_02088"/>
    </source>
</evidence>
<dbReference type="InterPro" id="IPR003744">
    <property type="entry name" value="YhhQ"/>
</dbReference>
<dbReference type="PANTHER" id="PTHR34300:SF2">
    <property type="entry name" value="QUEUOSINE PRECURSOR TRANSPORTER-RELATED"/>
    <property type="match status" value="1"/>
</dbReference>
<dbReference type="STRING" id="1196031.A361_19010"/>
<dbReference type="PANTHER" id="PTHR34300">
    <property type="entry name" value="QUEUOSINE PRECURSOR TRANSPORTER-RELATED"/>
    <property type="match status" value="1"/>
</dbReference>
<dbReference type="eggNOG" id="COG1738">
    <property type="taxonomic scope" value="Bacteria"/>
</dbReference>
<proteinExistence type="inferred from homology"/>
<feature type="transmembrane region" description="Helical" evidence="1">
    <location>
        <begin position="194"/>
        <end position="218"/>
    </location>
</feature>
<keyword evidence="1" id="KW-1133">Transmembrane helix</keyword>
<sequence length="225" mass="25723">MFNEWFGLLFAIINFTLVLTMYRVFGKTGLFVWIGFSTVMANLQVVKTIEMFGLTATLGNAMYGTAFLVTDILNEKYGKEEAKKAVWLGFFTLLSMTLIMQMVLLFKPHETDFAQEPLSTLFSILPRIAAGSLAAYLVSQFTDVYIFTYLKKKFPKDGQFWIRNNGSTMISQLLDTLVFTSIAFLGVFPMEEWIQIFITTYLLKFIVAILDTPFGYIAKRFPVKD</sequence>
<feature type="transmembrane region" description="Helical" evidence="1">
    <location>
        <begin position="30"/>
        <end position="46"/>
    </location>
</feature>
<keyword evidence="1" id="KW-0812">Transmembrane</keyword>
<organism evidence="2 3">
    <name type="scientific">Cytobacillus oceanisediminis 2691</name>
    <dbReference type="NCBI Taxonomy" id="1196031"/>
    <lineage>
        <taxon>Bacteria</taxon>
        <taxon>Bacillati</taxon>
        <taxon>Bacillota</taxon>
        <taxon>Bacilli</taxon>
        <taxon>Bacillales</taxon>
        <taxon>Bacillaceae</taxon>
        <taxon>Cytobacillus</taxon>
    </lineage>
</organism>
<feature type="transmembrane region" description="Helical" evidence="1">
    <location>
        <begin position="6"/>
        <end position="25"/>
    </location>
</feature>
<feature type="transmembrane region" description="Helical" evidence="1">
    <location>
        <begin position="169"/>
        <end position="188"/>
    </location>
</feature>
<evidence type="ECO:0000313" key="2">
    <source>
        <dbReference type="EMBL" id="AND41153.1"/>
    </source>
</evidence>
<dbReference type="RefSeq" id="WP_009332657.1">
    <property type="nucleotide sequence ID" value="NZ_CP015506.1"/>
</dbReference>
<accession>A0A160MED1</accession>
<dbReference type="AlphaFoldDB" id="A0A160MED1"/>
<dbReference type="HAMAP" id="MF_02088">
    <property type="entry name" value="Q_prec_transport"/>
    <property type="match status" value="1"/>
</dbReference>
<comment type="subcellular location">
    <subcellularLocation>
        <location evidence="1">Cell membrane</location>
        <topology evidence="1">Multi-pass membrane protein</topology>
    </subcellularLocation>
</comment>